<reference evidence="8" key="2">
    <citation type="submission" date="2023-06" db="EMBL/GenBank/DDBJ databases">
        <authorList>
            <consortium name="Lawrence Berkeley National Laboratory"/>
            <person name="Haridas S."/>
            <person name="Hensen N."/>
            <person name="Bonometti L."/>
            <person name="Westerberg I."/>
            <person name="Brannstrom I.O."/>
            <person name="Guillou S."/>
            <person name="Cros-Aarteil S."/>
            <person name="Calhoun S."/>
            <person name="Kuo A."/>
            <person name="Mondo S."/>
            <person name="Pangilinan J."/>
            <person name="Riley R."/>
            <person name="Labutti K."/>
            <person name="Andreopoulos B."/>
            <person name="Lipzen A."/>
            <person name="Chen C."/>
            <person name="Yanf M."/>
            <person name="Daum C."/>
            <person name="Ng V."/>
            <person name="Clum A."/>
            <person name="Steindorff A."/>
            <person name="Ohm R."/>
            <person name="Martin F."/>
            <person name="Silar P."/>
            <person name="Natvig D."/>
            <person name="Lalanne C."/>
            <person name="Gautier V."/>
            <person name="Ament-Velasquez S.L."/>
            <person name="Kruys A."/>
            <person name="Hutchinson M.I."/>
            <person name="Powell A.J."/>
            <person name="Barry K."/>
            <person name="Miller A.N."/>
            <person name="Grigoriev I.V."/>
            <person name="Debuchy R."/>
            <person name="Gladieux P."/>
            <person name="Thoren M.H."/>
            <person name="Johannesson H."/>
        </authorList>
    </citation>
    <scope>NUCLEOTIDE SEQUENCE</scope>
    <source>
        <strain evidence="8">CBS 314.62</strain>
    </source>
</reference>
<feature type="domain" description="Peptidase S8/S53" evidence="7">
    <location>
        <begin position="695"/>
        <end position="926"/>
    </location>
</feature>
<dbReference type="EMBL" id="JAULSO010000002">
    <property type="protein sequence ID" value="KAK3688016.1"/>
    <property type="molecule type" value="Genomic_DNA"/>
</dbReference>
<dbReference type="SUPFAM" id="SSF48403">
    <property type="entry name" value="Ankyrin repeat"/>
    <property type="match status" value="1"/>
</dbReference>
<accession>A0AAE0X8U7</accession>
<feature type="region of interest" description="Disordered" evidence="6">
    <location>
        <begin position="247"/>
        <end position="302"/>
    </location>
</feature>
<evidence type="ECO:0000313" key="9">
    <source>
        <dbReference type="Proteomes" id="UP001270362"/>
    </source>
</evidence>
<dbReference type="PRINTS" id="PR00723">
    <property type="entry name" value="SUBTILISIN"/>
</dbReference>
<dbReference type="InterPro" id="IPR015500">
    <property type="entry name" value="Peptidase_S8_subtilisin-rel"/>
</dbReference>
<sequence>MDAFEDEDGDFGLVDDDELFKPMAAPGAVEDEVHDGFERDIEAERELSIEFRKMSGPERIQAQRTFYKSRLASWAHATKKERRSFLHMLAYSNNFRHTTRPGQPSLQWLMVWAMRLLPGQMGKLDNSKRTPLTDAISSSNEIFVQAYIREHSDKVHSEMRQALRTAECVDHDNDREVTCLHAAITAGLRSELTLQLIQRVPNETFCMRDSKGRTPLHLAVDYERASPDQVRIVSELLPKSSEALEITTRQDSLGRRLSPYQHHESTRRIYESRNPRAAARPGPAEKTRDQDKGGRNDDNMKDRAKLQAAKDDLEELKKGASKRPPQPSSKLDPFGDAGPEKMGIKRRETGIGAHRDMLLEVNTHHGVNQAKGAHSTGSPIVQPRSSAEIYSQREEERKTSADKIREELKLAYLRTKRPRIAFQCLHIHEQRDKKLWFSFGPKSKAKISHAEFESQFEHLEFEEVLQYVEFPQIELIGHEDAPESRYPGRVDMIFFFNWLRSKKVKRIVKVIVDDLGDTYHSEEVIEEALKGFGVEALDWRRLDLCPVAISKVSENLREIHLQWSEKNTTLRAWSATDGLARTPTLKEIHLTQTQALDSERRIQQNLSEFKKRLDASWPPDKTHKPILQAKKASGDTLHTSAGQPPPGSINNGLAHYRESNVDPHKWIQCMDEFAMWFRKIKDLHTPQTDRALNPITVALIDDGVDIAHEDLRSKKLPGKSFNYYQDDWLVSPYWDSDSGYGTLMARLIQRVCPSAVIYVIKLKTTRPHGSAKVRINASSAIQAIHRAIEHATELKAQIISMSWTVKPPENSDERTSFDNAIKAASEQGALMFCAASDGGHSQEDFTYPHGSNPKLTFRIGAAKSTGNVTDFVGDYNKIDFAFPGHDVVVPDSSDGTGAGDFANFESHTGSSVATVLASGLAALILECVRLGVVHTNLTQPGLADPTVAIRKEDLRGIRDRERMAQAFRAIPRAQQTYPKYVEVRDTFKGVAEALKKEEGDRVSQLKVIAGLAWNLLAKGVR</sequence>
<dbReference type="GO" id="GO:0006508">
    <property type="term" value="P:proteolysis"/>
    <property type="evidence" value="ECO:0007669"/>
    <property type="project" value="UniProtKB-KW"/>
</dbReference>
<dbReference type="InterPro" id="IPR000209">
    <property type="entry name" value="Peptidase_S8/S53_dom"/>
</dbReference>
<keyword evidence="4" id="KW-0720">Serine protease</keyword>
<keyword evidence="2" id="KW-0645">Protease</keyword>
<feature type="region of interest" description="Disordered" evidence="6">
    <location>
        <begin position="369"/>
        <end position="398"/>
    </location>
</feature>
<dbReference type="InterPro" id="IPR036770">
    <property type="entry name" value="Ankyrin_rpt-contain_sf"/>
</dbReference>
<keyword evidence="3" id="KW-0378">Hydrolase</keyword>
<reference evidence="8" key="1">
    <citation type="journal article" date="2023" name="Mol. Phylogenet. Evol.">
        <title>Genome-scale phylogeny and comparative genomics of the fungal order Sordariales.</title>
        <authorList>
            <person name="Hensen N."/>
            <person name="Bonometti L."/>
            <person name="Westerberg I."/>
            <person name="Brannstrom I.O."/>
            <person name="Guillou S."/>
            <person name="Cros-Aarteil S."/>
            <person name="Calhoun S."/>
            <person name="Haridas S."/>
            <person name="Kuo A."/>
            <person name="Mondo S."/>
            <person name="Pangilinan J."/>
            <person name="Riley R."/>
            <person name="LaButti K."/>
            <person name="Andreopoulos B."/>
            <person name="Lipzen A."/>
            <person name="Chen C."/>
            <person name="Yan M."/>
            <person name="Daum C."/>
            <person name="Ng V."/>
            <person name="Clum A."/>
            <person name="Steindorff A."/>
            <person name="Ohm R.A."/>
            <person name="Martin F."/>
            <person name="Silar P."/>
            <person name="Natvig D.O."/>
            <person name="Lalanne C."/>
            <person name="Gautier V."/>
            <person name="Ament-Velasquez S.L."/>
            <person name="Kruys A."/>
            <person name="Hutchinson M.I."/>
            <person name="Powell A.J."/>
            <person name="Barry K."/>
            <person name="Miller A.N."/>
            <person name="Grigoriev I.V."/>
            <person name="Debuchy R."/>
            <person name="Gladieux P."/>
            <person name="Hiltunen Thoren M."/>
            <person name="Johannesson H."/>
        </authorList>
    </citation>
    <scope>NUCLEOTIDE SEQUENCE</scope>
    <source>
        <strain evidence="8">CBS 314.62</strain>
    </source>
</reference>
<comment type="caution">
    <text evidence="5">Lacks conserved residue(s) required for the propagation of feature annotation.</text>
</comment>
<evidence type="ECO:0000256" key="1">
    <source>
        <dbReference type="ARBA" id="ARBA00011073"/>
    </source>
</evidence>
<dbReference type="InterPro" id="IPR023827">
    <property type="entry name" value="Peptidase_S8_Asp-AS"/>
</dbReference>
<dbReference type="PROSITE" id="PS00136">
    <property type="entry name" value="SUBTILASE_ASP"/>
    <property type="match status" value="1"/>
</dbReference>
<dbReference type="Gene3D" id="1.25.40.20">
    <property type="entry name" value="Ankyrin repeat-containing domain"/>
    <property type="match status" value="1"/>
</dbReference>
<dbReference type="PANTHER" id="PTHR43399:SF4">
    <property type="entry name" value="CELL WALL-ASSOCIATED PROTEASE"/>
    <property type="match status" value="1"/>
</dbReference>
<dbReference type="CDD" id="cd07491">
    <property type="entry name" value="Peptidases_S8_7"/>
    <property type="match status" value="1"/>
</dbReference>
<feature type="compositionally biased region" description="Polar residues" evidence="6">
    <location>
        <begin position="375"/>
        <end position="389"/>
    </location>
</feature>
<dbReference type="Proteomes" id="UP001270362">
    <property type="component" value="Unassembled WGS sequence"/>
</dbReference>
<evidence type="ECO:0000256" key="3">
    <source>
        <dbReference type="ARBA" id="ARBA00022801"/>
    </source>
</evidence>
<feature type="region of interest" description="Disordered" evidence="6">
    <location>
        <begin position="315"/>
        <end position="342"/>
    </location>
</feature>
<evidence type="ECO:0000313" key="8">
    <source>
        <dbReference type="EMBL" id="KAK3688016.1"/>
    </source>
</evidence>
<gene>
    <name evidence="8" type="ORF">B0T22DRAFT_377342</name>
</gene>
<name>A0AAE0X8U7_9PEZI</name>
<evidence type="ECO:0000259" key="7">
    <source>
        <dbReference type="Pfam" id="PF00082"/>
    </source>
</evidence>
<evidence type="ECO:0000256" key="5">
    <source>
        <dbReference type="PROSITE-ProRule" id="PRU01240"/>
    </source>
</evidence>
<evidence type="ECO:0000256" key="6">
    <source>
        <dbReference type="SAM" id="MobiDB-lite"/>
    </source>
</evidence>
<feature type="compositionally biased region" description="Basic and acidic residues" evidence="6">
    <location>
        <begin position="283"/>
        <end position="302"/>
    </location>
</feature>
<dbReference type="GO" id="GO:0004252">
    <property type="term" value="F:serine-type endopeptidase activity"/>
    <property type="evidence" value="ECO:0007669"/>
    <property type="project" value="InterPro"/>
</dbReference>
<dbReference type="Pfam" id="PF00082">
    <property type="entry name" value="Peptidase_S8"/>
    <property type="match status" value="1"/>
</dbReference>
<dbReference type="AlphaFoldDB" id="A0AAE0X8U7"/>
<dbReference type="InterPro" id="IPR051048">
    <property type="entry name" value="Peptidase_S8/S53_subtilisin"/>
</dbReference>
<comment type="similarity">
    <text evidence="1 5">Belongs to the peptidase S8 family.</text>
</comment>
<keyword evidence="9" id="KW-1185">Reference proteome</keyword>
<dbReference type="InterPro" id="IPR036852">
    <property type="entry name" value="Peptidase_S8/S53_dom_sf"/>
</dbReference>
<proteinExistence type="inferred from homology"/>
<organism evidence="8 9">
    <name type="scientific">Podospora appendiculata</name>
    <dbReference type="NCBI Taxonomy" id="314037"/>
    <lineage>
        <taxon>Eukaryota</taxon>
        <taxon>Fungi</taxon>
        <taxon>Dikarya</taxon>
        <taxon>Ascomycota</taxon>
        <taxon>Pezizomycotina</taxon>
        <taxon>Sordariomycetes</taxon>
        <taxon>Sordariomycetidae</taxon>
        <taxon>Sordariales</taxon>
        <taxon>Podosporaceae</taxon>
        <taxon>Podospora</taxon>
    </lineage>
</organism>
<protein>
    <recommendedName>
        <fullName evidence="7">Peptidase S8/S53 domain-containing protein</fullName>
    </recommendedName>
</protein>
<evidence type="ECO:0000256" key="4">
    <source>
        <dbReference type="ARBA" id="ARBA00022825"/>
    </source>
</evidence>
<dbReference type="PANTHER" id="PTHR43399">
    <property type="entry name" value="SUBTILISIN-RELATED"/>
    <property type="match status" value="1"/>
</dbReference>
<comment type="caution">
    <text evidence="8">The sequence shown here is derived from an EMBL/GenBank/DDBJ whole genome shotgun (WGS) entry which is preliminary data.</text>
</comment>
<dbReference type="PROSITE" id="PS51892">
    <property type="entry name" value="SUBTILASE"/>
    <property type="match status" value="1"/>
</dbReference>
<feature type="compositionally biased region" description="Basic and acidic residues" evidence="6">
    <location>
        <begin position="261"/>
        <end position="274"/>
    </location>
</feature>
<dbReference type="Gene3D" id="3.40.50.200">
    <property type="entry name" value="Peptidase S8/S53 domain"/>
    <property type="match status" value="1"/>
</dbReference>
<dbReference type="SUPFAM" id="SSF52743">
    <property type="entry name" value="Subtilisin-like"/>
    <property type="match status" value="1"/>
</dbReference>
<evidence type="ECO:0000256" key="2">
    <source>
        <dbReference type="ARBA" id="ARBA00022670"/>
    </source>
</evidence>